<dbReference type="SUPFAM" id="SSF52788">
    <property type="entry name" value="Phosphotyrosine protein phosphatases I"/>
    <property type="match status" value="1"/>
</dbReference>
<dbReference type="EC" id="1.20.4.1" evidence="5"/>
<accession>A0A1V0GTZ1</accession>
<dbReference type="PANTHER" id="PTHR43428">
    <property type="entry name" value="ARSENATE REDUCTASE"/>
    <property type="match status" value="1"/>
</dbReference>
<evidence type="ECO:0000313" key="5">
    <source>
        <dbReference type="EMBL" id="AYE99960.1"/>
    </source>
</evidence>
<reference evidence="7" key="1">
    <citation type="submission" date="2017-03" db="EMBL/GenBank/DDBJ databases">
        <title>FDA dAtabase for Regulatory Grade micrObial Sequences (FDA-ARGOS): Supporting development and validation of Infectious Disease Dx tests.</title>
        <authorList>
            <person name="Minogue T."/>
            <person name="Wolcott M."/>
            <person name="Wasieloski L."/>
            <person name="Aguilar W."/>
            <person name="Moore D."/>
            <person name="Tallon L."/>
            <person name="Sadzewicz L."/>
            <person name="Sengamalay N."/>
            <person name="Ott S."/>
            <person name="Godinez A."/>
            <person name="Nagaraj S."/>
            <person name="Nadendla S."/>
            <person name="Geyer C."/>
            <person name="Sichtig H."/>
        </authorList>
    </citation>
    <scope>NUCLEOTIDE SEQUENCE [LARGE SCALE GENOMIC DNA]</scope>
    <source>
        <strain evidence="7">FDAARGOS_252</strain>
    </source>
</reference>
<dbReference type="Proteomes" id="UP000324507">
    <property type="component" value="Chromosome"/>
</dbReference>
<dbReference type="GO" id="GO:0046685">
    <property type="term" value="P:response to arsenic-containing substance"/>
    <property type="evidence" value="ECO:0007669"/>
    <property type="project" value="UniProtKB-KW"/>
</dbReference>
<dbReference type="InterPro" id="IPR036196">
    <property type="entry name" value="Ptyr_pPase_sf"/>
</dbReference>
<sequence length="163" mass="18171">MAGPIPPSVLFCCDHNAIRSPMAEGMMKKFYGRAAYVQSAGVRNDMEVDGFAIAVCKEIGVEISTHRSRSFEEMKEWGDDLGSFDLVVALSPASQRQALELTRVSHLDVEYWPIMDPTGLAEGREARLALYRQIRDQIRDRLIDRFGPPTEAGSEKPPVLTKS</sequence>
<organism evidence="3 7">
    <name type="scientific">Paracoccus yeei</name>
    <dbReference type="NCBI Taxonomy" id="147645"/>
    <lineage>
        <taxon>Bacteria</taxon>
        <taxon>Pseudomonadati</taxon>
        <taxon>Pseudomonadota</taxon>
        <taxon>Alphaproteobacteria</taxon>
        <taxon>Rhodobacterales</taxon>
        <taxon>Paracoccaceae</taxon>
        <taxon>Paracoccus</taxon>
    </lineage>
</organism>
<dbReference type="OrthoDB" id="9799372at2"/>
<keyword evidence="5" id="KW-0560">Oxidoreductase</keyword>
<evidence type="ECO:0000313" key="6">
    <source>
        <dbReference type="EMBL" id="QEU07832.1"/>
    </source>
</evidence>
<dbReference type="PANTHER" id="PTHR43428:SF1">
    <property type="entry name" value="ARSENATE REDUCTASE"/>
    <property type="match status" value="1"/>
</dbReference>
<dbReference type="EMBL" id="CP031078">
    <property type="protein sequence ID" value="AYE99960.1"/>
    <property type="molecule type" value="Genomic_DNA"/>
</dbReference>
<evidence type="ECO:0000313" key="10">
    <source>
        <dbReference type="Proteomes" id="UP000324507"/>
    </source>
</evidence>
<dbReference type="AlphaFoldDB" id="A0A1V0GTZ1"/>
<evidence type="ECO:0000313" key="4">
    <source>
        <dbReference type="EMBL" id="ATQ55769.1"/>
    </source>
</evidence>
<dbReference type="InterPro" id="IPR023485">
    <property type="entry name" value="Ptyr_pPase"/>
</dbReference>
<reference evidence="4 8" key="2">
    <citation type="submission" date="2017-10" db="EMBL/GenBank/DDBJ databases">
        <title>Complete genome sequence of Paracoccus yeei TT13 isolated from human skin.</title>
        <authorList>
            <person name="Lee K."/>
            <person name="Lim J.Y."/>
            <person name="Hwang I."/>
        </authorList>
    </citation>
    <scope>NUCLEOTIDE SEQUENCE [LARGE SCALE GENOMIC DNA]</scope>
    <source>
        <strain evidence="4 8">TT13</strain>
    </source>
</reference>
<feature type="domain" description="Phosphotyrosine protein phosphatase I" evidence="2">
    <location>
        <begin position="7"/>
        <end position="148"/>
    </location>
</feature>
<reference evidence="5" key="4">
    <citation type="journal article" date="2018" name="Front. Microbiol.">
        <title>Genome Structure of the Opportunistic Pathogen Paracoccus yeei (Alphaproteobacteria) and Identification of Putative Virulence Factors.</title>
        <authorList>
            <person name="Lasek R."/>
            <person name="Szuplewska M."/>
            <person name="Mitura M."/>
            <person name="Decewicz P."/>
            <person name="Chmielowska C."/>
            <person name="Pawlot A."/>
            <person name="Sentkowska D."/>
            <person name="Czarnecki J."/>
            <person name="Bartosik D."/>
        </authorList>
    </citation>
    <scope>NUCLEOTIDE SEQUENCE</scope>
    <source>
        <strain evidence="5">CCUG 32053</strain>
    </source>
</reference>
<dbReference type="Proteomes" id="UP000191257">
    <property type="component" value="Chromosome"/>
</dbReference>
<dbReference type="SMART" id="SM00226">
    <property type="entry name" value="LMWPc"/>
    <property type="match status" value="1"/>
</dbReference>
<name>A0A1V0GTZ1_9RHOB</name>
<dbReference type="STRING" id="147645.A6J80_12875"/>
<evidence type="ECO:0000313" key="8">
    <source>
        <dbReference type="Proteomes" id="UP000229314"/>
    </source>
</evidence>
<evidence type="ECO:0000259" key="2">
    <source>
        <dbReference type="SMART" id="SM00226"/>
    </source>
</evidence>
<reference evidence="6 10" key="6">
    <citation type="submission" date="2019-09" db="EMBL/GenBank/DDBJ databases">
        <title>FDA dAtabase for Regulatory Grade micrObial Sequences (FDA-ARGOS): Supporting development and validation of Infectious Disease Dx tests.</title>
        <authorList>
            <person name="Sciortino C."/>
            <person name="Tallon L."/>
            <person name="Sadzewicz L."/>
            <person name="Vavikolanu K."/>
            <person name="Mehta A."/>
            <person name="Aluvathingal J."/>
            <person name="Nadendla S."/>
            <person name="Nandy P."/>
            <person name="Geyer C."/>
            <person name="Yan Y."/>
            <person name="Sichtig H."/>
        </authorList>
    </citation>
    <scope>NUCLEOTIDE SEQUENCE [LARGE SCALE GENOMIC DNA]</scope>
    <source>
        <strain evidence="6 10">FDAARGOS_643</strain>
    </source>
</reference>
<proteinExistence type="predicted"/>
<gene>
    <name evidence="3" type="ORF">A6J80_12875</name>
    <name evidence="6" type="ORF">FOB51_07350</name>
    <name evidence="5" type="ORF">PY32053_00263</name>
    <name evidence="4" type="ORF">PYTT13_08040</name>
</gene>
<dbReference type="EMBL" id="CP024422">
    <property type="protein sequence ID" value="ATQ55769.1"/>
    <property type="molecule type" value="Genomic_DNA"/>
</dbReference>
<dbReference type="Proteomes" id="UP000272010">
    <property type="component" value="Chromosome"/>
</dbReference>
<keyword evidence="1" id="KW-0059">Arsenical resistance</keyword>
<dbReference type="KEGG" id="pye:A6J80_12875"/>
<protein>
    <submittedName>
        <fullName evidence="3">Low molecular weight phosphatase family protein</fullName>
        <ecNumber evidence="5">1.20.4.1</ecNumber>
    </submittedName>
</protein>
<dbReference type="Proteomes" id="UP000229314">
    <property type="component" value="Chromosome"/>
</dbReference>
<dbReference type="Gene3D" id="3.40.50.2300">
    <property type="match status" value="1"/>
</dbReference>
<dbReference type="EMBL" id="CP044081">
    <property type="protein sequence ID" value="QEU07832.1"/>
    <property type="molecule type" value="Genomic_DNA"/>
</dbReference>
<reference evidence="9" key="5">
    <citation type="submission" date="2018-07" db="EMBL/GenBank/DDBJ databases">
        <title>Genome Structure of the Opportunistic Pathogen Paracoccus yeei (Alphaproteobacteria) and Identification of Putative Virulence Factors.</title>
        <authorList>
            <person name="Lasek R."/>
            <person name="Szuplewska M."/>
            <person name="Mitura M."/>
            <person name="Decewicz P."/>
            <person name="Chmielowska C."/>
            <person name="Pawlot A."/>
            <person name="Sentkowska D."/>
            <person name="Czarnecki J."/>
            <person name="Bartosik D."/>
        </authorList>
    </citation>
    <scope>NUCLEOTIDE SEQUENCE [LARGE SCALE GENOMIC DNA]</scope>
    <source>
        <strain evidence="9">CCUG 32053</strain>
    </source>
</reference>
<dbReference type="GO" id="GO:0008794">
    <property type="term" value="F:arsenate reductase (glutaredoxin) activity"/>
    <property type="evidence" value="ECO:0007669"/>
    <property type="project" value="UniProtKB-EC"/>
</dbReference>
<evidence type="ECO:0000313" key="9">
    <source>
        <dbReference type="Proteomes" id="UP000272010"/>
    </source>
</evidence>
<reference evidence="3" key="3">
    <citation type="submission" date="2017-12" db="EMBL/GenBank/DDBJ databases">
        <title>FDA dAtabase for Regulatory Grade micrObial Sequences (FDA-ARGOS): Supporting development and validation of Infectious Disease Dx tests.</title>
        <authorList>
            <person name="Campos J."/>
            <person name="Goldberg B."/>
            <person name="Tallon L."/>
            <person name="Sadzewicz L."/>
            <person name="Sengamalay N."/>
            <person name="Ott S."/>
            <person name="Godinez A."/>
            <person name="Nagaraj S."/>
            <person name="Vyas G."/>
            <person name="Aluvathingal J."/>
            <person name="Nadendla S."/>
            <person name="Geyer C."/>
            <person name="Nandy P."/>
            <person name="Hobson J."/>
            <person name="Sichtig H."/>
        </authorList>
    </citation>
    <scope>NUCLEOTIDE SEQUENCE</scope>
    <source>
        <strain evidence="3">FDAARGOS_252</strain>
    </source>
</reference>
<evidence type="ECO:0000313" key="7">
    <source>
        <dbReference type="Proteomes" id="UP000191257"/>
    </source>
</evidence>
<evidence type="ECO:0000256" key="1">
    <source>
        <dbReference type="ARBA" id="ARBA00022849"/>
    </source>
</evidence>
<dbReference type="Pfam" id="PF01451">
    <property type="entry name" value="LMWPc"/>
    <property type="match status" value="1"/>
</dbReference>
<dbReference type="EMBL" id="CP020442">
    <property type="protein sequence ID" value="ARC37149.1"/>
    <property type="molecule type" value="Genomic_DNA"/>
</dbReference>
<dbReference type="eggNOG" id="COG0394">
    <property type="taxonomic scope" value="Bacteria"/>
</dbReference>
<keyword evidence="7" id="KW-1185">Reference proteome</keyword>
<dbReference type="RefSeq" id="WP_028720561.1">
    <property type="nucleotide sequence ID" value="NZ_CAJGAB010000017.1"/>
</dbReference>
<evidence type="ECO:0000313" key="3">
    <source>
        <dbReference type="EMBL" id="ARC37149.1"/>
    </source>
</evidence>